<dbReference type="GO" id="GO:0051301">
    <property type="term" value="P:cell division"/>
    <property type="evidence" value="ECO:0007669"/>
    <property type="project" value="UniProtKB-KW"/>
</dbReference>
<dbReference type="SUPFAM" id="SSF46785">
    <property type="entry name" value="Winged helix' DNA-binding domain"/>
    <property type="match status" value="2"/>
</dbReference>
<proteinExistence type="predicted"/>
<gene>
    <name evidence="5" type="ORF">A3E29_00705</name>
</gene>
<dbReference type="AlphaFoldDB" id="A0A1F5PLT9"/>
<dbReference type="GO" id="GO:0051304">
    <property type="term" value="P:chromosome separation"/>
    <property type="evidence" value="ECO:0007669"/>
    <property type="project" value="InterPro"/>
</dbReference>
<reference evidence="5 6" key="1">
    <citation type="journal article" date="2016" name="Nat. Commun.">
        <title>Thousands of microbial genomes shed light on interconnected biogeochemical processes in an aquifer system.</title>
        <authorList>
            <person name="Anantharaman K."/>
            <person name="Brown C.T."/>
            <person name="Hug L.A."/>
            <person name="Sharon I."/>
            <person name="Castelle C.J."/>
            <person name="Probst A.J."/>
            <person name="Thomas B.C."/>
            <person name="Singh A."/>
            <person name="Wilkins M.J."/>
            <person name="Karaoz U."/>
            <person name="Brodie E.L."/>
            <person name="Williams K.H."/>
            <person name="Hubbard S.S."/>
            <person name="Banfield J.F."/>
        </authorList>
    </citation>
    <scope>NUCLEOTIDE SEQUENCE [LARGE SCALE GENOMIC DNA]</scope>
</reference>
<dbReference type="PIRSF" id="PIRSF019345">
    <property type="entry name" value="ScpB"/>
    <property type="match status" value="1"/>
</dbReference>
<evidence type="ECO:0000256" key="2">
    <source>
        <dbReference type="ARBA" id="ARBA00022618"/>
    </source>
</evidence>
<dbReference type="InterPro" id="IPR036388">
    <property type="entry name" value="WH-like_DNA-bd_sf"/>
</dbReference>
<evidence type="ECO:0000256" key="1">
    <source>
        <dbReference type="ARBA" id="ARBA00022490"/>
    </source>
</evidence>
<dbReference type="Proteomes" id="UP000177682">
    <property type="component" value="Unassembled WGS sequence"/>
</dbReference>
<evidence type="ECO:0000256" key="3">
    <source>
        <dbReference type="ARBA" id="ARBA00022829"/>
    </source>
</evidence>
<dbReference type="PANTHER" id="PTHR34298:SF2">
    <property type="entry name" value="SEGREGATION AND CONDENSATION PROTEIN B"/>
    <property type="match status" value="1"/>
</dbReference>
<keyword evidence="3" id="KW-0159">Chromosome partition</keyword>
<dbReference type="InterPro" id="IPR005234">
    <property type="entry name" value="ScpB_csome_segregation"/>
</dbReference>
<name>A0A1F5PLT9_9BACT</name>
<dbReference type="Pfam" id="PF04079">
    <property type="entry name" value="SMC_ScpB"/>
    <property type="match status" value="1"/>
</dbReference>
<keyword evidence="4" id="KW-0131">Cell cycle</keyword>
<dbReference type="NCBIfam" id="TIGR00281">
    <property type="entry name" value="SMC-Scp complex subunit ScpB"/>
    <property type="match status" value="1"/>
</dbReference>
<dbReference type="PANTHER" id="PTHR34298">
    <property type="entry name" value="SEGREGATION AND CONDENSATION PROTEIN B"/>
    <property type="match status" value="1"/>
</dbReference>
<organism evidence="5 6">
    <name type="scientific">Candidatus Doudnabacteria bacterium RIFCSPHIGHO2_12_FULL_48_16</name>
    <dbReference type="NCBI Taxonomy" id="1817838"/>
    <lineage>
        <taxon>Bacteria</taxon>
        <taxon>Candidatus Doudnaibacteriota</taxon>
    </lineage>
</organism>
<sequence length="186" mass="20835">MNRLKSQILSILFVASKPVGLKELADALETEEAQIKQAVTEIVAGNQNSGIILLAHNNKLQLSSNPDNSSQVKKFLSLELREKLTDASLETLAIILYKQPVSKAEIENIRGVNSQYSLRHLLIRGLIEKIPSPSDKRIQLYKTTLEFMQHLGIKDMKELPDFDELTKGIELSPKVESFQALENNAI</sequence>
<comment type="caution">
    <text evidence="5">The sequence shown here is derived from an EMBL/GenBank/DDBJ whole genome shotgun (WGS) entry which is preliminary data.</text>
</comment>
<keyword evidence="2" id="KW-0132">Cell division</keyword>
<dbReference type="Gene3D" id="1.10.10.10">
    <property type="entry name" value="Winged helix-like DNA-binding domain superfamily/Winged helix DNA-binding domain"/>
    <property type="match status" value="2"/>
</dbReference>
<dbReference type="EMBL" id="MFEY01000004">
    <property type="protein sequence ID" value="OGE90640.1"/>
    <property type="molecule type" value="Genomic_DNA"/>
</dbReference>
<protein>
    <submittedName>
        <fullName evidence="5">SMC-Scp complex subunit ScpB</fullName>
    </submittedName>
</protein>
<evidence type="ECO:0000313" key="6">
    <source>
        <dbReference type="Proteomes" id="UP000177682"/>
    </source>
</evidence>
<dbReference type="InterPro" id="IPR036390">
    <property type="entry name" value="WH_DNA-bd_sf"/>
</dbReference>
<evidence type="ECO:0000256" key="4">
    <source>
        <dbReference type="ARBA" id="ARBA00023306"/>
    </source>
</evidence>
<accession>A0A1F5PLT9</accession>
<evidence type="ECO:0000313" key="5">
    <source>
        <dbReference type="EMBL" id="OGE90640.1"/>
    </source>
</evidence>
<keyword evidence="1" id="KW-0963">Cytoplasm</keyword>